<gene>
    <name evidence="3" type="ORF">S12H4_30754</name>
</gene>
<protein>
    <submittedName>
        <fullName evidence="3">Uncharacterized protein</fullName>
    </submittedName>
</protein>
<accession>X1TXX2</accession>
<dbReference type="GO" id="GO:0005737">
    <property type="term" value="C:cytoplasm"/>
    <property type="evidence" value="ECO:0007669"/>
    <property type="project" value="TreeGrafter"/>
</dbReference>
<dbReference type="EMBL" id="BARW01017878">
    <property type="protein sequence ID" value="GAI92420.1"/>
    <property type="molecule type" value="Genomic_DNA"/>
</dbReference>
<name>X1TXX2_9ZZZZ</name>
<proteinExistence type="predicted"/>
<keyword evidence="1" id="KW-0479">Metal-binding</keyword>
<dbReference type="InterPro" id="IPR039461">
    <property type="entry name" value="Peptidase_M49"/>
</dbReference>
<evidence type="ECO:0000256" key="1">
    <source>
        <dbReference type="ARBA" id="ARBA00022723"/>
    </source>
</evidence>
<dbReference type="GO" id="GO:0046872">
    <property type="term" value="F:metal ion binding"/>
    <property type="evidence" value="ECO:0007669"/>
    <property type="project" value="UniProtKB-KW"/>
</dbReference>
<evidence type="ECO:0000313" key="3">
    <source>
        <dbReference type="EMBL" id="GAI92420.1"/>
    </source>
</evidence>
<dbReference type="PANTHER" id="PTHR23422">
    <property type="entry name" value="DIPEPTIDYL PEPTIDASE III-RELATED"/>
    <property type="match status" value="1"/>
</dbReference>
<comment type="caution">
    <text evidence="3">The sequence shown here is derived from an EMBL/GenBank/DDBJ whole genome shotgun (WGS) entry which is preliminary data.</text>
</comment>
<evidence type="ECO:0000256" key="2">
    <source>
        <dbReference type="ARBA" id="ARBA00022801"/>
    </source>
</evidence>
<dbReference type="AlphaFoldDB" id="X1TXX2"/>
<sequence length="278" mass="31292">KLLDKFAGLLPELQKSLPVDDKYKTEVPGSDSDLGVYDVVFCAGDCNAGSKTIAINLPNDERVHAQKGSRKLQLQNAMQYKFDKILVPISNVLIAEEQRKHVKFDAFFQNVMFHETAHGLGINNTINDKGTVRHALKEQYSAIEESKADIVGLFLVKKLAEMGELGEKDLMDNYVTFMASIFRSIRFGVASSHGKANMIRFYFFQEQGAFTKNEETGMYSVNFDKMTEAMELLANKILVMQGDGNYEAAKKLVEEKGFIRDELQNDLDKIAKEGIPRD</sequence>
<dbReference type="GO" id="GO:0008239">
    <property type="term" value="F:dipeptidyl-peptidase activity"/>
    <property type="evidence" value="ECO:0007669"/>
    <property type="project" value="TreeGrafter"/>
</dbReference>
<dbReference type="PANTHER" id="PTHR23422:SF9">
    <property type="entry name" value="ZN-DEPENDENT HYDROLASE"/>
    <property type="match status" value="1"/>
</dbReference>
<feature type="non-terminal residue" evidence="3">
    <location>
        <position position="1"/>
    </location>
</feature>
<keyword evidence="2" id="KW-0378">Hydrolase</keyword>
<feature type="non-terminal residue" evidence="3">
    <location>
        <position position="278"/>
    </location>
</feature>
<organism evidence="3">
    <name type="scientific">marine sediment metagenome</name>
    <dbReference type="NCBI Taxonomy" id="412755"/>
    <lineage>
        <taxon>unclassified sequences</taxon>
        <taxon>metagenomes</taxon>
        <taxon>ecological metagenomes</taxon>
    </lineage>
</organism>
<reference evidence="3" key="1">
    <citation type="journal article" date="2014" name="Front. Microbiol.">
        <title>High frequency of phylogenetically diverse reductive dehalogenase-homologous genes in deep subseafloor sedimentary metagenomes.</title>
        <authorList>
            <person name="Kawai M."/>
            <person name="Futagami T."/>
            <person name="Toyoda A."/>
            <person name="Takaki Y."/>
            <person name="Nishi S."/>
            <person name="Hori S."/>
            <person name="Arai W."/>
            <person name="Tsubouchi T."/>
            <person name="Morono Y."/>
            <person name="Uchiyama I."/>
            <person name="Ito T."/>
            <person name="Fujiyama A."/>
            <person name="Inagaki F."/>
            <person name="Takami H."/>
        </authorList>
    </citation>
    <scope>NUCLEOTIDE SEQUENCE</scope>
    <source>
        <strain evidence="3">Expedition CK06-06</strain>
    </source>
</reference>